<evidence type="ECO:0000313" key="11">
    <source>
        <dbReference type="Proteomes" id="UP000270021"/>
    </source>
</evidence>
<dbReference type="FunFam" id="3.30.559.10:FF:000007">
    <property type="entry name" value="Dihydrolipoamide acetyltransferase component of pyruvate dehydrogenase complex"/>
    <property type="match status" value="1"/>
</dbReference>
<gene>
    <name evidence="10" type="primary">sucB</name>
    <name evidence="10" type="ORF">EJO69_01130</name>
</gene>
<dbReference type="Pfam" id="PF02817">
    <property type="entry name" value="E3_binding"/>
    <property type="match status" value="1"/>
</dbReference>
<evidence type="ECO:0000313" key="10">
    <source>
        <dbReference type="EMBL" id="AZN29055.1"/>
    </source>
</evidence>
<dbReference type="Pfam" id="PF00364">
    <property type="entry name" value="Biotin_lipoyl"/>
    <property type="match status" value="2"/>
</dbReference>
<feature type="domain" description="Peripheral subunit-binding (PSBD)" evidence="9">
    <location>
        <begin position="286"/>
        <end position="323"/>
    </location>
</feature>
<dbReference type="CDD" id="cd06849">
    <property type="entry name" value="lipoyl_domain"/>
    <property type="match status" value="2"/>
</dbReference>
<dbReference type="InterPro" id="IPR011053">
    <property type="entry name" value="Single_hybrid_motif"/>
</dbReference>
<dbReference type="Gene3D" id="4.10.320.10">
    <property type="entry name" value="E3-binding domain"/>
    <property type="match status" value="1"/>
</dbReference>
<dbReference type="EMBL" id="CP034438">
    <property type="protein sequence ID" value="AZN29055.1"/>
    <property type="molecule type" value="Genomic_DNA"/>
</dbReference>
<proteinExistence type="inferred from homology"/>
<feature type="compositionally biased region" description="Basic and acidic residues" evidence="7">
    <location>
        <begin position="251"/>
        <end position="270"/>
    </location>
</feature>
<feature type="compositionally biased region" description="Acidic residues" evidence="7">
    <location>
        <begin position="84"/>
        <end position="99"/>
    </location>
</feature>
<feature type="region of interest" description="Disordered" evidence="7">
    <location>
        <begin position="76"/>
        <end position="147"/>
    </location>
</feature>
<dbReference type="PROSITE" id="PS50968">
    <property type="entry name" value="BIOTINYL_LIPOYL"/>
    <property type="match status" value="2"/>
</dbReference>
<dbReference type="SUPFAM" id="SSF47005">
    <property type="entry name" value="Peripheral subunit-binding domain of 2-oxo acid dehydrogenase complex"/>
    <property type="match status" value="1"/>
</dbReference>
<dbReference type="Gene3D" id="2.40.50.100">
    <property type="match status" value="2"/>
</dbReference>
<feature type="compositionally biased region" description="Low complexity" evidence="7">
    <location>
        <begin position="208"/>
        <end position="222"/>
    </location>
</feature>
<keyword evidence="11" id="KW-1185">Reference proteome</keyword>
<evidence type="ECO:0000256" key="4">
    <source>
        <dbReference type="ARBA" id="ARBA00022823"/>
    </source>
</evidence>
<dbReference type="InterPro" id="IPR050743">
    <property type="entry name" value="2-oxoacid_DH_E2_comp"/>
</dbReference>
<dbReference type="PROSITE" id="PS00189">
    <property type="entry name" value="LIPOYL"/>
    <property type="match status" value="2"/>
</dbReference>
<dbReference type="GO" id="GO:0005737">
    <property type="term" value="C:cytoplasm"/>
    <property type="evidence" value="ECO:0007669"/>
    <property type="project" value="TreeGrafter"/>
</dbReference>
<evidence type="ECO:0000256" key="6">
    <source>
        <dbReference type="RuleBase" id="RU003423"/>
    </source>
</evidence>
<comment type="similarity">
    <text evidence="2 6">Belongs to the 2-oxoacid dehydrogenase family.</text>
</comment>
<dbReference type="RefSeq" id="WP_126038099.1">
    <property type="nucleotide sequence ID" value="NZ_CP034438.1"/>
</dbReference>
<dbReference type="PANTHER" id="PTHR43178">
    <property type="entry name" value="DIHYDROLIPOAMIDE ACETYLTRANSFERASE COMPONENT OF PYRUVATE DEHYDROGENASE COMPLEX"/>
    <property type="match status" value="1"/>
</dbReference>
<dbReference type="NCBIfam" id="TIGR02927">
    <property type="entry name" value="SucB_Actino"/>
    <property type="match status" value="1"/>
</dbReference>
<dbReference type="Gene3D" id="3.30.559.10">
    <property type="entry name" value="Chloramphenicol acetyltransferase-like domain"/>
    <property type="match status" value="1"/>
</dbReference>
<dbReference type="PANTHER" id="PTHR43178:SF5">
    <property type="entry name" value="LIPOAMIDE ACYLTRANSFERASE COMPONENT OF BRANCHED-CHAIN ALPHA-KETO ACID DEHYDROGENASE COMPLEX, MITOCHONDRIAL"/>
    <property type="match status" value="1"/>
</dbReference>
<feature type="region of interest" description="Disordered" evidence="7">
    <location>
        <begin position="206"/>
        <end position="281"/>
    </location>
</feature>
<dbReference type="GO" id="GO:0016407">
    <property type="term" value="F:acetyltransferase activity"/>
    <property type="evidence" value="ECO:0007669"/>
    <property type="project" value="TreeGrafter"/>
</dbReference>
<dbReference type="PROSITE" id="PS51826">
    <property type="entry name" value="PSBD"/>
    <property type="match status" value="1"/>
</dbReference>
<sequence>MSEAIKMPALGESVTDGTVTQWLKEVGDTVEVDEPLLEVSTDKVDTEVPSPVAGVLEKIVVEEDETVEVGAILAYIGDGSGSGESDDTGEADEPAEEPAVEQSQAEEPAVEQSQAEEPAEEEAPAQKSGSSEGEKVPMPALGESVTEGTVTQWLKEVGDTVEVDEPLLEVSTDKVDTEVPSPVAGTLLEILVGEDETVEVGAALAIIGSGSPKSSEASSAPAGEDKAIEEAPSGEQVAPGDAPAEEEELGEEKPEDTADQKTDSEPKADTEDVEPVSAADSASGAYVTPIVRKLARELDVDLDSVEGTGVGGRIRRQDIEAAAEAAKKAAEEAERKAAEAASQKSAPAAPAAKAAAASPLRGTTEKMSRLRQVIAKRMMDSLQGSAQLTTVIEVDVTKVVAIRTAAKDRFHAAEGIKLTYLPFFIKAATEALKAHPKINARIVDEKSVEYFDRENVGIAVDTERGLMVPVIKNAGDLNIAGISKAVVDLASRTRSGNVSPDELSGGTFTITNTGSAGALFDTPIVNAPESAILGVGTIYKRPAVVTDEFGNESIGIRSFIYLALSYDHRLIDGADAGRYLSAVKARLEEGDFAAEVGL</sequence>
<dbReference type="InterPro" id="IPR014276">
    <property type="entry name" value="2-oxoglutarate_DH_E2"/>
</dbReference>
<dbReference type="InterPro" id="IPR003016">
    <property type="entry name" value="2-oxoA_DH_lipoyl-BS"/>
</dbReference>
<evidence type="ECO:0000259" key="8">
    <source>
        <dbReference type="PROSITE" id="PS50968"/>
    </source>
</evidence>
<evidence type="ECO:0000256" key="3">
    <source>
        <dbReference type="ARBA" id="ARBA00022679"/>
    </source>
</evidence>
<protein>
    <recommendedName>
        <fullName evidence="6">Dihydrolipoamide acetyltransferase component of pyruvate dehydrogenase complex</fullName>
        <ecNumber evidence="6">2.3.1.-</ecNumber>
    </recommendedName>
</protein>
<dbReference type="KEGG" id="fsl:EJO69_01130"/>
<evidence type="ECO:0000256" key="7">
    <source>
        <dbReference type="SAM" id="MobiDB-lite"/>
    </source>
</evidence>
<dbReference type="InterPro" id="IPR023213">
    <property type="entry name" value="CAT-like_dom_sf"/>
</dbReference>
<dbReference type="InterPro" id="IPR036625">
    <property type="entry name" value="E3-bd_dom_sf"/>
</dbReference>
<feature type="domain" description="Lipoyl-binding" evidence="8">
    <location>
        <begin position="133"/>
        <end position="208"/>
    </location>
</feature>
<organism evidence="10 11">
    <name type="scientific">Flaviflexus salsibiostraticola</name>
    <dbReference type="NCBI Taxonomy" id="1282737"/>
    <lineage>
        <taxon>Bacteria</taxon>
        <taxon>Bacillati</taxon>
        <taxon>Actinomycetota</taxon>
        <taxon>Actinomycetes</taxon>
        <taxon>Actinomycetales</taxon>
        <taxon>Actinomycetaceae</taxon>
        <taxon>Flaviflexus</taxon>
    </lineage>
</organism>
<dbReference type="InterPro" id="IPR004167">
    <property type="entry name" value="PSBD"/>
</dbReference>
<keyword evidence="5 6" id="KW-0012">Acyltransferase</keyword>
<dbReference type="Proteomes" id="UP000270021">
    <property type="component" value="Chromosome"/>
</dbReference>
<feature type="compositionally biased region" description="Low complexity" evidence="7">
    <location>
        <begin position="100"/>
        <end position="116"/>
    </location>
</feature>
<feature type="domain" description="Lipoyl-binding" evidence="8">
    <location>
        <begin position="2"/>
        <end position="77"/>
    </location>
</feature>
<dbReference type="Pfam" id="PF00198">
    <property type="entry name" value="2-oxoacid_dh"/>
    <property type="match status" value="1"/>
</dbReference>
<dbReference type="SUPFAM" id="SSF51230">
    <property type="entry name" value="Single hybrid motif"/>
    <property type="match status" value="2"/>
</dbReference>
<dbReference type="SUPFAM" id="SSF52777">
    <property type="entry name" value="CoA-dependent acyltransferases"/>
    <property type="match status" value="1"/>
</dbReference>
<name>A0A3S8Z6E6_9ACTO</name>
<keyword evidence="4 6" id="KW-0450">Lipoyl</keyword>
<feature type="compositionally biased region" description="Low complexity" evidence="7">
    <location>
        <begin position="339"/>
        <end position="359"/>
    </location>
</feature>
<dbReference type="GO" id="GO:0031405">
    <property type="term" value="F:lipoic acid binding"/>
    <property type="evidence" value="ECO:0007669"/>
    <property type="project" value="TreeGrafter"/>
</dbReference>
<dbReference type="InterPro" id="IPR000089">
    <property type="entry name" value="Biotin_lipoyl"/>
</dbReference>
<keyword evidence="3 6" id="KW-0808">Transferase</keyword>
<feature type="region of interest" description="Disordered" evidence="7">
    <location>
        <begin position="333"/>
        <end position="364"/>
    </location>
</feature>
<dbReference type="AlphaFoldDB" id="A0A3S8Z6E6"/>
<accession>A0A3S8Z6E6</accession>
<dbReference type="OrthoDB" id="9805770at2"/>
<comment type="cofactor">
    <cofactor evidence="1 6">
        <name>(R)-lipoate</name>
        <dbReference type="ChEBI" id="CHEBI:83088"/>
    </cofactor>
</comment>
<evidence type="ECO:0000256" key="5">
    <source>
        <dbReference type="ARBA" id="ARBA00023315"/>
    </source>
</evidence>
<dbReference type="EC" id="2.3.1.-" evidence="6"/>
<evidence type="ECO:0000259" key="9">
    <source>
        <dbReference type="PROSITE" id="PS51826"/>
    </source>
</evidence>
<evidence type="ECO:0000256" key="1">
    <source>
        <dbReference type="ARBA" id="ARBA00001938"/>
    </source>
</evidence>
<evidence type="ECO:0000256" key="2">
    <source>
        <dbReference type="ARBA" id="ARBA00007317"/>
    </source>
</evidence>
<reference evidence="10 11" key="1">
    <citation type="submission" date="2018-12" db="EMBL/GenBank/DDBJ databases">
        <title>Complete genome sequence of Flaviflexus salsibiostraticola KCTC 33148.</title>
        <authorList>
            <person name="Bae J.-W."/>
        </authorList>
    </citation>
    <scope>NUCLEOTIDE SEQUENCE [LARGE SCALE GENOMIC DNA]</scope>
    <source>
        <strain evidence="10 11">KCTC 33148</strain>
    </source>
</reference>
<dbReference type="InterPro" id="IPR001078">
    <property type="entry name" value="2-oxoacid_DH_actylTfrase"/>
</dbReference>